<evidence type="ECO:0000313" key="2">
    <source>
        <dbReference type="EMBL" id="UWX62931.1"/>
    </source>
</evidence>
<feature type="signal peptide" evidence="1">
    <location>
        <begin position="1"/>
        <end position="19"/>
    </location>
</feature>
<dbReference type="RefSeq" id="WP_260559224.1">
    <property type="nucleotide sequence ID" value="NZ_BAABEC010000184.1"/>
</dbReference>
<organism evidence="2 3">
    <name type="scientific">Deinococcus rubellus</name>
    <dbReference type="NCBI Taxonomy" id="1889240"/>
    <lineage>
        <taxon>Bacteria</taxon>
        <taxon>Thermotogati</taxon>
        <taxon>Deinococcota</taxon>
        <taxon>Deinococci</taxon>
        <taxon>Deinococcales</taxon>
        <taxon>Deinococcaceae</taxon>
        <taxon>Deinococcus</taxon>
    </lineage>
</organism>
<proteinExistence type="predicted"/>
<name>A0ABY5YFI7_9DEIO</name>
<dbReference type="Proteomes" id="UP001060261">
    <property type="component" value="Chromosome"/>
</dbReference>
<reference evidence="2" key="1">
    <citation type="submission" date="2022-09" db="EMBL/GenBank/DDBJ databases">
        <title>genome sequence of Deinococcus rubellus.</title>
        <authorList>
            <person name="Srinivasan S."/>
        </authorList>
    </citation>
    <scope>NUCLEOTIDE SEQUENCE</scope>
    <source>
        <strain evidence="2">Ant6</strain>
    </source>
</reference>
<dbReference type="EMBL" id="CP104213">
    <property type="protein sequence ID" value="UWX62931.1"/>
    <property type="molecule type" value="Genomic_DNA"/>
</dbReference>
<accession>A0ABY5YFI7</accession>
<evidence type="ECO:0000313" key="3">
    <source>
        <dbReference type="Proteomes" id="UP001060261"/>
    </source>
</evidence>
<dbReference type="PROSITE" id="PS51257">
    <property type="entry name" value="PROKAR_LIPOPROTEIN"/>
    <property type="match status" value="1"/>
</dbReference>
<feature type="chain" id="PRO_5045425807" evidence="1">
    <location>
        <begin position="20"/>
        <end position="249"/>
    </location>
</feature>
<sequence length="249" mass="25416">MKRLYSLALLGLLSACAPAQIQRTQANTNALPFQADFTDAGVTWVAGGKAFVARAPSFRVQPAPLPTPAVAAAWVGSVAWGALPDAGLIVTLDGPPETQVVGRAVRLSHQRVYLQDGSAVTYSGSAADGLLGFPAAVLTGGDGEEYALVGGNLYRPGSPPTLLSAGAQSYLYSLPGRGAATANVPTVQTDAGLYRLTGAALERLDGAGKTVTSLPHGPGLIGTVGGRIVTLSAAGQLRVFLSDLREVRP</sequence>
<evidence type="ECO:0000256" key="1">
    <source>
        <dbReference type="SAM" id="SignalP"/>
    </source>
</evidence>
<protein>
    <submittedName>
        <fullName evidence="2">Uncharacterized protein</fullName>
    </submittedName>
</protein>
<keyword evidence="1" id="KW-0732">Signal</keyword>
<gene>
    <name evidence="2" type="ORF">N0D28_09140</name>
</gene>
<keyword evidence="3" id="KW-1185">Reference proteome</keyword>